<reference evidence="1 2" key="1">
    <citation type="submission" date="2011-07" db="EMBL/GenBank/DDBJ databases">
        <authorList>
            <person name="Coyne R."/>
            <person name="Brami D."/>
            <person name="Johnson J."/>
            <person name="Hostetler J."/>
            <person name="Hannick L."/>
            <person name="Clark T."/>
            <person name="Cassidy-Hanley D."/>
            <person name="Inman J."/>
        </authorList>
    </citation>
    <scope>NUCLEOTIDE SEQUENCE [LARGE SCALE GENOMIC DNA]</scope>
    <source>
        <strain evidence="1 2">G5</strain>
    </source>
</reference>
<keyword evidence="2" id="KW-1185">Reference proteome</keyword>
<evidence type="ECO:0000313" key="1">
    <source>
        <dbReference type="EMBL" id="EGR28612.1"/>
    </source>
</evidence>
<dbReference type="Proteomes" id="UP000008983">
    <property type="component" value="Unassembled WGS sequence"/>
</dbReference>
<proteinExistence type="predicted"/>
<organism evidence="1 2">
    <name type="scientific">Ichthyophthirius multifiliis</name>
    <name type="common">White spot disease agent</name>
    <name type="synonym">Ich</name>
    <dbReference type="NCBI Taxonomy" id="5932"/>
    <lineage>
        <taxon>Eukaryota</taxon>
        <taxon>Sar</taxon>
        <taxon>Alveolata</taxon>
        <taxon>Ciliophora</taxon>
        <taxon>Intramacronucleata</taxon>
        <taxon>Oligohymenophorea</taxon>
        <taxon>Hymenostomatida</taxon>
        <taxon>Ophryoglenina</taxon>
        <taxon>Ichthyophthirius</taxon>
    </lineage>
</organism>
<dbReference type="GeneID" id="14904701"/>
<sequence length="161" mass="20006">MFDFSPIVRVFLQRNNTPDNIIRKEKSQAIKQKLNKQTFFNFRNKINHKCIIYFYLYKYIQIQYFYTLFVFCVQNSKQHSNQKGTIPYIRLKIEINHQFKIFTIIKCWRQYLILVIFRISQVITQRYSATQKQKDQQRTYFWLFKIYPKNQRSYQVKLKVI</sequence>
<dbReference type="EMBL" id="GL984225">
    <property type="protein sequence ID" value="EGR28612.1"/>
    <property type="molecule type" value="Genomic_DNA"/>
</dbReference>
<gene>
    <name evidence="1" type="ORF">IMG5_171740</name>
</gene>
<dbReference type="InParanoid" id="G0R1N5"/>
<accession>G0R1N5</accession>
<protein>
    <submittedName>
        <fullName evidence="1">Uncharacterized protein</fullName>
    </submittedName>
</protein>
<dbReference type="RefSeq" id="XP_004029848.1">
    <property type="nucleotide sequence ID" value="XM_004029800.1"/>
</dbReference>
<evidence type="ECO:0000313" key="2">
    <source>
        <dbReference type="Proteomes" id="UP000008983"/>
    </source>
</evidence>
<name>G0R1N5_ICHMU</name>
<dbReference type="AlphaFoldDB" id="G0R1N5"/>